<name>A0A6M0IS77_9BACT</name>
<dbReference type="AlphaFoldDB" id="A0A6M0IS77"/>
<organism evidence="3 4">
    <name type="scientific">Spirosoma agri</name>
    <dbReference type="NCBI Taxonomy" id="1987381"/>
    <lineage>
        <taxon>Bacteria</taxon>
        <taxon>Pseudomonadati</taxon>
        <taxon>Bacteroidota</taxon>
        <taxon>Cytophagia</taxon>
        <taxon>Cytophagales</taxon>
        <taxon>Cytophagaceae</taxon>
        <taxon>Spirosoma</taxon>
    </lineage>
</organism>
<gene>
    <name evidence="3" type="ORF">GK091_29220</name>
</gene>
<evidence type="ECO:0000256" key="1">
    <source>
        <dbReference type="SAM" id="Coils"/>
    </source>
</evidence>
<feature type="signal peptide" evidence="2">
    <location>
        <begin position="1"/>
        <end position="26"/>
    </location>
</feature>
<protein>
    <submittedName>
        <fullName evidence="3">TMF family protein</fullName>
    </submittedName>
</protein>
<evidence type="ECO:0000313" key="4">
    <source>
        <dbReference type="Proteomes" id="UP000477386"/>
    </source>
</evidence>
<dbReference type="EMBL" id="JAAGNZ010000015">
    <property type="protein sequence ID" value="NEU70974.1"/>
    <property type="molecule type" value="Genomic_DNA"/>
</dbReference>
<dbReference type="Proteomes" id="UP000477386">
    <property type="component" value="Unassembled WGS sequence"/>
</dbReference>
<keyword evidence="2" id="KW-0732">Signal</keyword>
<evidence type="ECO:0000256" key="2">
    <source>
        <dbReference type="SAM" id="SignalP"/>
    </source>
</evidence>
<comment type="caution">
    <text evidence="3">The sequence shown here is derived from an EMBL/GenBank/DDBJ whole genome shotgun (WGS) entry which is preliminary data.</text>
</comment>
<dbReference type="InterPro" id="IPR011049">
    <property type="entry name" value="Serralysin-like_metalloprot_C"/>
</dbReference>
<keyword evidence="4" id="KW-1185">Reference proteome</keyword>
<dbReference type="Gene3D" id="2.150.10.10">
    <property type="entry name" value="Serralysin-like metalloprotease, C-terminal"/>
    <property type="match status" value="1"/>
</dbReference>
<proteinExistence type="predicted"/>
<sequence>MERIYSLGLPKVALALLSLTSISAFSQNNYVATTPNSATTGTNNTIVGVGAGSSITGAQVNTFLGYQAGNLTTTGIANVFLGSQAGLNNTTGKGNMFLGQQAGGSNTSGNYNLFVGNSSGSVTSTGSGNTAIGDGSLLQNSTGTQNTAIGQYAGVGSSGSENVFIGSLADVSSSGLNLTNATAIGARARVSQSNSIVLGANANVGIGTSAPANKLEITAGTANRSGLRFTNLTRSSSSLLDLSITLANPIVKVLTVDTNGDVVLAGLGVNLGSIIGGRVGAPDTWTVDTQTSTVQSVNNNPVSIGGGIKRMPTGYKLFVAGGILTEKVKVAVKDSDEWADYVFADNYKLRNLNEVSRFVQKNKHLPGVPSASEVAANGIDLGKMDAKLLEKIEELTLYVIELKKENQQIKKAMRSLSQNKRK</sequence>
<dbReference type="RefSeq" id="WP_164044285.1">
    <property type="nucleotide sequence ID" value="NZ_JAAGNZ010000015.1"/>
</dbReference>
<reference evidence="3 4" key="1">
    <citation type="submission" date="2020-02" db="EMBL/GenBank/DDBJ databases">
        <title>Draft genome sequence of two Spirosoma agri KCTC 52727 and Spirosoma terrae KCTC 52035.</title>
        <authorList>
            <person name="Rojas J."/>
            <person name="Ambika Manirajan B."/>
            <person name="Ratering S."/>
            <person name="Suarez C."/>
            <person name="Schnell S."/>
        </authorList>
    </citation>
    <scope>NUCLEOTIDE SEQUENCE [LARGE SCALE GENOMIC DNA]</scope>
    <source>
        <strain evidence="3 4">KCTC 52727</strain>
    </source>
</reference>
<feature type="chain" id="PRO_5026991973" evidence="2">
    <location>
        <begin position="27"/>
        <end position="422"/>
    </location>
</feature>
<keyword evidence="1" id="KW-0175">Coiled coil</keyword>
<feature type="coiled-coil region" evidence="1">
    <location>
        <begin position="392"/>
        <end position="422"/>
    </location>
</feature>
<evidence type="ECO:0000313" key="3">
    <source>
        <dbReference type="EMBL" id="NEU70974.1"/>
    </source>
</evidence>
<accession>A0A6M0IS77</accession>